<comment type="caution">
    <text evidence="1">The sequence shown here is derived from an EMBL/GenBank/DDBJ whole genome shotgun (WGS) entry which is preliminary data.</text>
</comment>
<evidence type="ECO:0000313" key="1">
    <source>
        <dbReference type="EMBL" id="KAL2818915.1"/>
    </source>
</evidence>
<keyword evidence="2" id="KW-1185">Reference proteome</keyword>
<reference evidence="1 2" key="1">
    <citation type="submission" date="2024-07" db="EMBL/GenBank/DDBJ databases">
        <title>Section-level genome sequencing and comparative genomics of Aspergillus sections Usti and Cavernicolus.</title>
        <authorList>
            <consortium name="Lawrence Berkeley National Laboratory"/>
            <person name="Nybo J.L."/>
            <person name="Vesth T.C."/>
            <person name="Theobald S."/>
            <person name="Frisvad J.C."/>
            <person name="Larsen T.O."/>
            <person name="Kjaerboelling I."/>
            <person name="Rothschild-Mancinelli K."/>
            <person name="Lyhne E.K."/>
            <person name="Kogle M.E."/>
            <person name="Barry K."/>
            <person name="Clum A."/>
            <person name="Na H."/>
            <person name="Ledsgaard L."/>
            <person name="Lin J."/>
            <person name="Lipzen A."/>
            <person name="Kuo A."/>
            <person name="Riley R."/>
            <person name="Mondo S."/>
            <person name="Labutti K."/>
            <person name="Haridas S."/>
            <person name="Pangalinan J."/>
            <person name="Salamov A.A."/>
            <person name="Simmons B.A."/>
            <person name="Magnuson J.K."/>
            <person name="Chen J."/>
            <person name="Drula E."/>
            <person name="Henrissat B."/>
            <person name="Wiebenga A."/>
            <person name="Lubbers R.J."/>
            <person name="Gomes A.C."/>
            <person name="Makela M.R."/>
            <person name="Stajich J."/>
            <person name="Grigoriev I.V."/>
            <person name="Mortensen U.H."/>
            <person name="De Vries R.P."/>
            <person name="Baker S.E."/>
            <person name="Andersen M.R."/>
        </authorList>
    </citation>
    <scope>NUCLEOTIDE SEQUENCE [LARGE SCALE GENOMIC DNA]</scope>
    <source>
        <strain evidence="1 2">CBS 588.65</strain>
    </source>
</reference>
<proteinExistence type="predicted"/>
<organism evidence="1 2">
    <name type="scientific">Aspergillus granulosus</name>
    <dbReference type="NCBI Taxonomy" id="176169"/>
    <lineage>
        <taxon>Eukaryota</taxon>
        <taxon>Fungi</taxon>
        <taxon>Dikarya</taxon>
        <taxon>Ascomycota</taxon>
        <taxon>Pezizomycotina</taxon>
        <taxon>Eurotiomycetes</taxon>
        <taxon>Eurotiomycetidae</taxon>
        <taxon>Eurotiales</taxon>
        <taxon>Aspergillaceae</taxon>
        <taxon>Aspergillus</taxon>
        <taxon>Aspergillus subgen. Nidulantes</taxon>
    </lineage>
</organism>
<name>A0ABR4HTU2_9EURO</name>
<protein>
    <submittedName>
        <fullName evidence="1">Uncharacterized protein</fullName>
    </submittedName>
</protein>
<evidence type="ECO:0000313" key="2">
    <source>
        <dbReference type="Proteomes" id="UP001610334"/>
    </source>
</evidence>
<sequence>MHRTYGDFVRIRPREISINSVDAVRDIHGPGSVCTRAPTMTSGLLCFLFIN</sequence>
<accession>A0ABR4HTU2</accession>
<dbReference type="EMBL" id="JBFXLT010000012">
    <property type="protein sequence ID" value="KAL2818915.1"/>
    <property type="molecule type" value="Genomic_DNA"/>
</dbReference>
<feature type="non-terminal residue" evidence="1">
    <location>
        <position position="51"/>
    </location>
</feature>
<gene>
    <name evidence="1" type="ORF">BJX63DRAFT_383292</name>
</gene>
<dbReference type="Proteomes" id="UP001610334">
    <property type="component" value="Unassembled WGS sequence"/>
</dbReference>